<dbReference type="InterPro" id="IPR011701">
    <property type="entry name" value="MFS"/>
</dbReference>
<dbReference type="AlphaFoldDB" id="A0A369M4Z9"/>
<evidence type="ECO:0000256" key="6">
    <source>
        <dbReference type="ARBA" id="ARBA00022989"/>
    </source>
</evidence>
<accession>A0A369M4Z9</accession>
<dbReference type="SUPFAM" id="SSF103473">
    <property type="entry name" value="MFS general substrate transporter"/>
    <property type="match status" value="1"/>
</dbReference>
<proteinExistence type="inferred from homology"/>
<dbReference type="NCBIfam" id="TIGR00710">
    <property type="entry name" value="efflux_Bcr_CflA"/>
    <property type="match status" value="1"/>
</dbReference>
<comment type="subcellular location">
    <subcellularLocation>
        <location evidence="1">Cell membrane</location>
        <topology evidence="1">Multi-pass membrane protein</topology>
    </subcellularLocation>
</comment>
<evidence type="ECO:0000256" key="1">
    <source>
        <dbReference type="ARBA" id="ARBA00004651"/>
    </source>
</evidence>
<dbReference type="GO" id="GO:0005886">
    <property type="term" value="C:plasma membrane"/>
    <property type="evidence" value="ECO:0007669"/>
    <property type="project" value="UniProtKB-SubCell"/>
</dbReference>
<name>A0A369M4Z9_9ACTN</name>
<dbReference type="GO" id="GO:0042910">
    <property type="term" value="F:xenobiotic transmembrane transporter activity"/>
    <property type="evidence" value="ECO:0007669"/>
    <property type="project" value="InterPro"/>
</dbReference>
<evidence type="ECO:0000256" key="3">
    <source>
        <dbReference type="ARBA" id="ARBA00022448"/>
    </source>
</evidence>
<evidence type="ECO:0000256" key="4">
    <source>
        <dbReference type="ARBA" id="ARBA00022475"/>
    </source>
</evidence>
<dbReference type="Proteomes" id="UP000254000">
    <property type="component" value="Unassembled WGS sequence"/>
</dbReference>
<evidence type="ECO:0000256" key="9">
    <source>
        <dbReference type="SAM" id="Phobius"/>
    </source>
</evidence>
<evidence type="ECO:0000256" key="8">
    <source>
        <dbReference type="SAM" id="MobiDB-lite"/>
    </source>
</evidence>
<keyword evidence="12" id="KW-1185">Reference proteome</keyword>
<feature type="transmembrane region" description="Helical" evidence="9">
    <location>
        <begin position="351"/>
        <end position="372"/>
    </location>
</feature>
<dbReference type="InterPro" id="IPR036259">
    <property type="entry name" value="MFS_trans_sf"/>
</dbReference>
<dbReference type="PANTHER" id="PTHR42718">
    <property type="entry name" value="MAJOR FACILITATOR SUPERFAMILY MULTIDRUG TRANSPORTER MFSC"/>
    <property type="match status" value="1"/>
</dbReference>
<feature type="transmembrane region" description="Helical" evidence="9">
    <location>
        <begin position="290"/>
        <end position="307"/>
    </location>
</feature>
<dbReference type="Gene3D" id="1.20.1720.10">
    <property type="entry name" value="Multidrug resistance protein D"/>
    <property type="match status" value="1"/>
</dbReference>
<feature type="transmembrane region" description="Helical" evidence="9">
    <location>
        <begin position="227"/>
        <end position="248"/>
    </location>
</feature>
<dbReference type="PANTHER" id="PTHR42718:SF9">
    <property type="entry name" value="MAJOR FACILITATOR SUPERFAMILY MULTIDRUG TRANSPORTER MFSC"/>
    <property type="match status" value="1"/>
</dbReference>
<keyword evidence="3" id="KW-0813">Transport</keyword>
<keyword evidence="5 9" id="KW-0812">Transmembrane</keyword>
<evidence type="ECO:0000259" key="10">
    <source>
        <dbReference type="PROSITE" id="PS50850"/>
    </source>
</evidence>
<comment type="caution">
    <text evidence="11">The sequence shown here is derived from an EMBL/GenBank/DDBJ whole genome shotgun (WGS) entry which is preliminary data.</text>
</comment>
<protein>
    <submittedName>
        <fullName evidence="11">MFS transporter</fullName>
    </submittedName>
</protein>
<evidence type="ECO:0000256" key="2">
    <source>
        <dbReference type="ARBA" id="ARBA00006236"/>
    </source>
</evidence>
<feature type="transmembrane region" description="Helical" evidence="9">
    <location>
        <begin position="112"/>
        <end position="133"/>
    </location>
</feature>
<dbReference type="InterPro" id="IPR004812">
    <property type="entry name" value="Efflux_drug-R_Bcr/CmlA"/>
</dbReference>
<dbReference type="Pfam" id="PF07690">
    <property type="entry name" value="MFS_1"/>
    <property type="match status" value="1"/>
</dbReference>
<feature type="domain" description="Major facilitator superfamily (MFS) profile" evidence="10">
    <location>
        <begin position="21"/>
        <end position="403"/>
    </location>
</feature>
<feature type="transmembrane region" description="Helical" evidence="9">
    <location>
        <begin position="145"/>
        <end position="167"/>
    </location>
</feature>
<evidence type="ECO:0000313" key="11">
    <source>
        <dbReference type="EMBL" id="RDB66502.1"/>
    </source>
</evidence>
<dbReference type="GO" id="GO:1990961">
    <property type="term" value="P:xenobiotic detoxification by transmembrane export across the plasma membrane"/>
    <property type="evidence" value="ECO:0007669"/>
    <property type="project" value="InterPro"/>
</dbReference>
<evidence type="ECO:0000256" key="7">
    <source>
        <dbReference type="ARBA" id="ARBA00023136"/>
    </source>
</evidence>
<comment type="similarity">
    <text evidence="2">Belongs to the major facilitator superfamily. Bcr/CmlA family.</text>
</comment>
<dbReference type="RefSeq" id="WP_114568521.1">
    <property type="nucleotide sequence ID" value="NZ_CABMMS010000002.1"/>
</dbReference>
<dbReference type="OrthoDB" id="9814303at2"/>
<dbReference type="PROSITE" id="PS50850">
    <property type="entry name" value="MFS"/>
    <property type="match status" value="1"/>
</dbReference>
<organism evidence="11 12">
    <name type="scientific">Gordonibacter pamelaeae</name>
    <dbReference type="NCBI Taxonomy" id="471189"/>
    <lineage>
        <taxon>Bacteria</taxon>
        <taxon>Bacillati</taxon>
        <taxon>Actinomycetota</taxon>
        <taxon>Coriobacteriia</taxon>
        <taxon>Eggerthellales</taxon>
        <taxon>Eggerthellaceae</taxon>
        <taxon>Gordonibacter</taxon>
    </lineage>
</organism>
<keyword evidence="7 9" id="KW-0472">Membrane</keyword>
<keyword evidence="6 9" id="KW-1133">Transmembrane helix</keyword>
<feature type="transmembrane region" description="Helical" evidence="9">
    <location>
        <begin position="173"/>
        <end position="194"/>
    </location>
</feature>
<dbReference type="InterPro" id="IPR020846">
    <property type="entry name" value="MFS_dom"/>
</dbReference>
<feature type="transmembrane region" description="Helical" evidence="9">
    <location>
        <begin position="87"/>
        <end position="106"/>
    </location>
</feature>
<evidence type="ECO:0000313" key="12">
    <source>
        <dbReference type="Proteomes" id="UP000254000"/>
    </source>
</evidence>
<feature type="transmembrane region" description="Helical" evidence="9">
    <location>
        <begin position="378"/>
        <end position="398"/>
    </location>
</feature>
<feature type="compositionally biased region" description="Polar residues" evidence="8">
    <location>
        <begin position="430"/>
        <end position="441"/>
    </location>
</feature>
<feature type="transmembrane region" description="Helical" evidence="9">
    <location>
        <begin position="56"/>
        <end position="75"/>
    </location>
</feature>
<feature type="region of interest" description="Disordered" evidence="8">
    <location>
        <begin position="411"/>
        <end position="441"/>
    </location>
</feature>
<gene>
    <name evidence="11" type="ORF">C1877_04810</name>
</gene>
<dbReference type="EMBL" id="PPTS01000002">
    <property type="protein sequence ID" value="RDB66502.1"/>
    <property type="molecule type" value="Genomic_DNA"/>
</dbReference>
<feature type="transmembrane region" description="Helical" evidence="9">
    <location>
        <begin position="260"/>
        <end position="278"/>
    </location>
</feature>
<reference evidence="11 12" key="1">
    <citation type="journal article" date="2018" name="Elife">
        <title>Discovery and characterization of a prevalent human gut bacterial enzyme sufficient for the inactivation of a family of plant toxins.</title>
        <authorList>
            <person name="Koppel N."/>
            <person name="Bisanz J.E."/>
            <person name="Pandelia M.E."/>
            <person name="Turnbaugh P.J."/>
            <person name="Balskus E.P."/>
        </authorList>
    </citation>
    <scope>NUCLEOTIDE SEQUENCE [LARGE SCALE GENOMIC DNA]</scope>
    <source>
        <strain evidence="11 12">3C</strain>
    </source>
</reference>
<feature type="transmembrane region" description="Helical" evidence="9">
    <location>
        <begin position="16"/>
        <end position="36"/>
    </location>
</feature>
<feature type="transmembrane region" description="Helical" evidence="9">
    <location>
        <begin position="313"/>
        <end position="330"/>
    </location>
</feature>
<sequence>MKQKMQQWLVRPQGKLGPLGLVVLLVTASLVTPLSLDMYTPAVPHMTEAFGTTAGTVNLTLVGYFLFFAVGLLVFGPLSDRYGRRPVLLAGVVTYTSASGLCALALDIEMLIAFRVVQALGAGAVSAVAIAVVKDAFKAEKREAILSIVQVMFVVGPVLSPVVGALILQVFDWRMTFCALGAVGVFCCALAVLFEETLPQEERYRGTVLGSIGQLGAVARNKGFSSFLAIVGLYNLPFMAYIAVGSYVYISFFGLSELEYSVFFAVAALLTAAGPFIWLKASRYVSARRFTGILLAAAALSGVAMLLAGELSPVLFCLTFLVFALTEACIRPYSTNILLSQQEGDTGAASSLINFAHTAIGYVGMLLAVLPWSSYVQGIGVLIVASMAFAGIGWIALLKSRIPLAGIKDAAPSGQEAPAVRGGRPGQGSLDASSPAQGSAR</sequence>
<dbReference type="GeneID" id="78359032"/>
<evidence type="ECO:0000256" key="5">
    <source>
        <dbReference type="ARBA" id="ARBA00022692"/>
    </source>
</evidence>
<keyword evidence="4" id="KW-1003">Cell membrane</keyword>